<dbReference type="InterPro" id="IPR004358">
    <property type="entry name" value="Sig_transdc_His_kin-like_C"/>
</dbReference>
<evidence type="ECO:0000256" key="12">
    <source>
        <dbReference type="ARBA" id="ARBA00022777"/>
    </source>
</evidence>
<dbReference type="InterPro" id="IPR011712">
    <property type="entry name" value="Sig_transdc_His_kin_sub3_dim/P"/>
</dbReference>
<feature type="domain" description="Histidine kinase" evidence="21">
    <location>
        <begin position="492"/>
        <end position="687"/>
    </location>
</feature>
<comment type="cofactor">
    <cofactor evidence="2">
        <name>[4Fe-4S] cluster</name>
        <dbReference type="ChEBI" id="CHEBI:49883"/>
    </cofactor>
</comment>
<keyword evidence="8" id="KW-0597">Phosphoprotein</keyword>
<dbReference type="SMART" id="SM00028">
    <property type="entry name" value="TPR"/>
    <property type="match status" value="5"/>
</dbReference>
<dbReference type="InterPro" id="IPR019734">
    <property type="entry name" value="TPR_rpt"/>
</dbReference>
<evidence type="ECO:0000259" key="21">
    <source>
        <dbReference type="PROSITE" id="PS50109"/>
    </source>
</evidence>
<reference evidence="22 23" key="1">
    <citation type="submission" date="2017-04" db="EMBL/GenBank/DDBJ databases">
        <authorList>
            <person name="Afonso C.L."/>
            <person name="Miller P.J."/>
            <person name="Scott M.A."/>
            <person name="Spackman E."/>
            <person name="Goraichik I."/>
            <person name="Dimitrov K.M."/>
            <person name="Suarez D.L."/>
            <person name="Swayne D.E."/>
        </authorList>
    </citation>
    <scope>NUCLEOTIDE SEQUENCE [LARGE SCALE GENOMIC DNA]</scope>
    <source>
        <strain evidence="22 23">DSM 21164</strain>
    </source>
</reference>
<dbReference type="STRING" id="504486.SAMN05660703_1463"/>
<keyword evidence="6" id="KW-0004">4Fe-4S</keyword>
<evidence type="ECO:0000256" key="8">
    <source>
        <dbReference type="ARBA" id="ARBA00022553"/>
    </source>
</evidence>
<dbReference type="PRINTS" id="PR00344">
    <property type="entry name" value="BCTRLSENSOR"/>
</dbReference>
<evidence type="ECO:0000256" key="5">
    <source>
        <dbReference type="ARBA" id="ARBA00017322"/>
    </source>
</evidence>
<evidence type="ECO:0000256" key="15">
    <source>
        <dbReference type="ARBA" id="ARBA00023012"/>
    </source>
</evidence>
<evidence type="ECO:0000256" key="3">
    <source>
        <dbReference type="ARBA" id="ARBA00004496"/>
    </source>
</evidence>
<evidence type="ECO:0000256" key="19">
    <source>
        <dbReference type="SAM" id="Coils"/>
    </source>
</evidence>
<dbReference type="GO" id="GO:0046983">
    <property type="term" value="F:protein dimerization activity"/>
    <property type="evidence" value="ECO:0007669"/>
    <property type="project" value="InterPro"/>
</dbReference>
<dbReference type="GO" id="GO:0005737">
    <property type="term" value="C:cytoplasm"/>
    <property type="evidence" value="ECO:0007669"/>
    <property type="project" value="UniProtKB-SubCell"/>
</dbReference>
<comment type="subcellular location">
    <subcellularLocation>
        <location evidence="3">Cytoplasm</location>
    </subcellularLocation>
</comment>
<dbReference type="Proteomes" id="UP000192360">
    <property type="component" value="Unassembled WGS sequence"/>
</dbReference>
<accession>A0A1W1ZPQ6</accession>
<dbReference type="GO" id="GO:0051539">
    <property type="term" value="F:4 iron, 4 sulfur cluster binding"/>
    <property type="evidence" value="ECO:0007669"/>
    <property type="project" value="UniProtKB-KW"/>
</dbReference>
<dbReference type="GO" id="GO:0016020">
    <property type="term" value="C:membrane"/>
    <property type="evidence" value="ECO:0007669"/>
    <property type="project" value="InterPro"/>
</dbReference>
<name>A0A1W1ZPQ6_9FLAO</name>
<dbReference type="SUPFAM" id="SSF48452">
    <property type="entry name" value="TPR-like"/>
    <property type="match status" value="2"/>
</dbReference>
<evidence type="ECO:0000256" key="1">
    <source>
        <dbReference type="ARBA" id="ARBA00000085"/>
    </source>
</evidence>
<keyword evidence="16" id="KW-0411">Iron-sulfur</keyword>
<proteinExistence type="predicted"/>
<keyword evidence="10" id="KW-0479">Metal-binding</keyword>
<keyword evidence="9" id="KW-0808">Transferase</keyword>
<keyword evidence="13" id="KW-0067">ATP-binding</keyword>
<dbReference type="InterPro" id="IPR050482">
    <property type="entry name" value="Sensor_HK_TwoCompSys"/>
</dbReference>
<organism evidence="22 23">
    <name type="scientific">Cellulophaga tyrosinoxydans</name>
    <dbReference type="NCBI Taxonomy" id="504486"/>
    <lineage>
        <taxon>Bacteria</taxon>
        <taxon>Pseudomonadati</taxon>
        <taxon>Bacteroidota</taxon>
        <taxon>Flavobacteriia</taxon>
        <taxon>Flavobacteriales</taxon>
        <taxon>Flavobacteriaceae</taxon>
        <taxon>Cellulophaga</taxon>
    </lineage>
</organism>
<evidence type="ECO:0000256" key="9">
    <source>
        <dbReference type="ARBA" id="ARBA00022679"/>
    </source>
</evidence>
<evidence type="ECO:0000256" key="18">
    <source>
        <dbReference type="ARBA" id="ARBA00030800"/>
    </source>
</evidence>
<dbReference type="Gene3D" id="1.25.40.10">
    <property type="entry name" value="Tetratricopeptide repeat domain"/>
    <property type="match status" value="2"/>
</dbReference>
<dbReference type="InterPro" id="IPR003594">
    <property type="entry name" value="HATPase_dom"/>
</dbReference>
<dbReference type="InterPro" id="IPR036890">
    <property type="entry name" value="HATPase_C_sf"/>
</dbReference>
<dbReference type="InterPro" id="IPR005467">
    <property type="entry name" value="His_kinase_dom"/>
</dbReference>
<protein>
    <recommendedName>
        <fullName evidence="5">Oxygen sensor histidine kinase NreB</fullName>
        <ecNumber evidence="4">2.7.13.3</ecNumber>
    </recommendedName>
    <alternativeName>
        <fullName evidence="18">Nitrogen regulation protein B</fullName>
    </alternativeName>
</protein>
<comment type="function">
    <text evidence="17">Member of the two-component regulatory system NreB/NreC involved in the control of dissimilatory nitrate/nitrite reduction in response to oxygen. NreB functions as a direct oxygen sensor histidine kinase which is autophosphorylated, in the absence of oxygen, probably at the conserved histidine residue, and transfers its phosphate group probably to a conserved aspartate residue of NreC. NreB/NreC activates the expression of the nitrate (narGHJI) and nitrite (nir) reductase operons, as well as the putative nitrate transporter gene narT.</text>
</comment>
<evidence type="ECO:0000256" key="4">
    <source>
        <dbReference type="ARBA" id="ARBA00012438"/>
    </source>
</evidence>
<dbReference type="SUPFAM" id="SSF55874">
    <property type="entry name" value="ATPase domain of HSP90 chaperone/DNA topoisomerase II/histidine kinase"/>
    <property type="match status" value="1"/>
</dbReference>
<keyword evidence="20" id="KW-1133">Transmembrane helix</keyword>
<sequence length="693" mass="78313">MNTGIKTILTFLFVFGLLHSCSKEKSSSNSQISSLKKIDSITAFINQSVNSSLGTKETIIALEQSLNLINSLEQDSLRMKYFSDLSYKSISIGDSLFFRKVNLQTQKLASVLKDSSALAEAQWDLAIYFNQSNLKDSAYYYYNNALTIHSKLNNPNKIANLLYAIATVQTAVGDFSSAEQNTIKSLELYKALNNYNGLYLAYNSLGNISNSVGEYNRAIEFYNTAKTYLDEVENSESDKISITNNIGVSYNYLENYESAERNFQMVVNADSLKFKNPDFYAKALTNLATCKMSLNSSENIEPLFAEAIQIQQNENNSFSEATTVGYYAKYLAFKGDTLIALEKAKKSVALAEKSNNTEGLLRSLDFLTIIDKPNASKYAQQYIVVNEKLQKDERTLRDKFARVRFQTDEFIEKNELLANQNKLLTREKQLWSAISVIGLITAIAILVIVLQRIRNRNLKFKQLQQESNQEIFNLLLLQQGKLEEGKKLEQERISQELHDGVLNKMLGIRLVLIGLNKKTDQESIDQRAELIKDLAELSEEIRAVSHELSNAAYQNVSNFIESIKALIETFRKATPEINFNFAYTEEFGWDNILSETKIHLYRIAQESIQNCIKHAQASTIFLNFEATDKEIVVSIEDNGKGFDSNKAKKGIGFRNISSRVRKMNGIWDLSSTLGEGTILTIKVPLTESKNKVA</sequence>
<evidence type="ECO:0000256" key="17">
    <source>
        <dbReference type="ARBA" id="ARBA00024827"/>
    </source>
</evidence>
<evidence type="ECO:0000256" key="2">
    <source>
        <dbReference type="ARBA" id="ARBA00001966"/>
    </source>
</evidence>
<keyword evidence="19" id="KW-0175">Coiled coil</keyword>
<dbReference type="EMBL" id="FWXO01000002">
    <property type="protein sequence ID" value="SMC50535.1"/>
    <property type="molecule type" value="Genomic_DNA"/>
</dbReference>
<dbReference type="InterPro" id="IPR011990">
    <property type="entry name" value="TPR-like_helical_dom_sf"/>
</dbReference>
<keyword evidence="20" id="KW-0472">Membrane</keyword>
<keyword evidence="7" id="KW-0963">Cytoplasm</keyword>
<dbReference type="EC" id="2.7.13.3" evidence="4"/>
<dbReference type="Pfam" id="PF07730">
    <property type="entry name" value="HisKA_3"/>
    <property type="match status" value="1"/>
</dbReference>
<evidence type="ECO:0000256" key="16">
    <source>
        <dbReference type="ARBA" id="ARBA00023014"/>
    </source>
</evidence>
<gene>
    <name evidence="22" type="ORF">SAMN05660703_1463</name>
</gene>
<comment type="catalytic activity">
    <reaction evidence="1">
        <text>ATP + protein L-histidine = ADP + protein N-phospho-L-histidine.</text>
        <dbReference type="EC" id="2.7.13.3"/>
    </reaction>
</comment>
<dbReference type="OrthoDB" id="9771112at2"/>
<dbReference type="PANTHER" id="PTHR24421">
    <property type="entry name" value="NITRATE/NITRITE SENSOR PROTEIN NARX-RELATED"/>
    <property type="match status" value="1"/>
</dbReference>
<evidence type="ECO:0000256" key="13">
    <source>
        <dbReference type="ARBA" id="ARBA00022840"/>
    </source>
</evidence>
<dbReference type="CDD" id="cd16917">
    <property type="entry name" value="HATPase_UhpB-NarQ-NarX-like"/>
    <property type="match status" value="1"/>
</dbReference>
<keyword evidence="20" id="KW-0812">Transmembrane</keyword>
<evidence type="ECO:0000256" key="6">
    <source>
        <dbReference type="ARBA" id="ARBA00022485"/>
    </source>
</evidence>
<dbReference type="Pfam" id="PF02518">
    <property type="entry name" value="HATPase_c"/>
    <property type="match status" value="1"/>
</dbReference>
<dbReference type="PANTHER" id="PTHR24421:SF10">
    <property type="entry name" value="NITRATE_NITRITE SENSOR PROTEIN NARQ"/>
    <property type="match status" value="1"/>
</dbReference>
<dbReference type="SMART" id="SM00387">
    <property type="entry name" value="HATPase_c"/>
    <property type="match status" value="1"/>
</dbReference>
<dbReference type="GO" id="GO:0005524">
    <property type="term" value="F:ATP binding"/>
    <property type="evidence" value="ECO:0007669"/>
    <property type="project" value="UniProtKB-KW"/>
</dbReference>
<keyword evidence="12 22" id="KW-0418">Kinase</keyword>
<evidence type="ECO:0000313" key="22">
    <source>
        <dbReference type="EMBL" id="SMC50535.1"/>
    </source>
</evidence>
<dbReference type="AlphaFoldDB" id="A0A1W1ZPQ6"/>
<evidence type="ECO:0000256" key="14">
    <source>
        <dbReference type="ARBA" id="ARBA00023004"/>
    </source>
</evidence>
<dbReference type="PROSITE" id="PS50109">
    <property type="entry name" value="HIS_KIN"/>
    <property type="match status" value="1"/>
</dbReference>
<dbReference type="RefSeq" id="WP_084060778.1">
    <property type="nucleotide sequence ID" value="NZ_FWXO01000002.1"/>
</dbReference>
<feature type="coiled-coil region" evidence="19">
    <location>
        <begin position="527"/>
        <end position="554"/>
    </location>
</feature>
<dbReference type="GO" id="GO:0046872">
    <property type="term" value="F:metal ion binding"/>
    <property type="evidence" value="ECO:0007669"/>
    <property type="project" value="UniProtKB-KW"/>
</dbReference>
<evidence type="ECO:0000256" key="11">
    <source>
        <dbReference type="ARBA" id="ARBA00022741"/>
    </source>
</evidence>
<feature type="transmembrane region" description="Helical" evidence="20">
    <location>
        <begin position="430"/>
        <end position="450"/>
    </location>
</feature>
<keyword evidence="23" id="KW-1185">Reference proteome</keyword>
<evidence type="ECO:0000256" key="7">
    <source>
        <dbReference type="ARBA" id="ARBA00022490"/>
    </source>
</evidence>
<keyword evidence="15" id="KW-0902">Two-component regulatory system</keyword>
<evidence type="ECO:0000313" key="23">
    <source>
        <dbReference type="Proteomes" id="UP000192360"/>
    </source>
</evidence>
<keyword evidence="14" id="KW-0408">Iron</keyword>
<evidence type="ECO:0000256" key="20">
    <source>
        <dbReference type="SAM" id="Phobius"/>
    </source>
</evidence>
<keyword evidence="11" id="KW-0547">Nucleotide-binding</keyword>
<evidence type="ECO:0000256" key="10">
    <source>
        <dbReference type="ARBA" id="ARBA00022723"/>
    </source>
</evidence>
<dbReference type="Gene3D" id="3.30.565.10">
    <property type="entry name" value="Histidine kinase-like ATPase, C-terminal domain"/>
    <property type="match status" value="1"/>
</dbReference>
<dbReference type="GO" id="GO:0000155">
    <property type="term" value="F:phosphorelay sensor kinase activity"/>
    <property type="evidence" value="ECO:0007669"/>
    <property type="project" value="InterPro"/>
</dbReference>